<dbReference type="EMBL" id="CAJOBH010074780">
    <property type="protein sequence ID" value="CAF4488867.1"/>
    <property type="molecule type" value="Genomic_DNA"/>
</dbReference>
<dbReference type="EMBL" id="CAJOBJ010092367">
    <property type="protein sequence ID" value="CAF4549114.1"/>
    <property type="molecule type" value="Genomic_DNA"/>
</dbReference>
<dbReference type="Proteomes" id="UP000681720">
    <property type="component" value="Unassembled WGS sequence"/>
</dbReference>
<proteinExistence type="predicted"/>
<feature type="non-terminal residue" evidence="1">
    <location>
        <position position="1"/>
    </location>
</feature>
<evidence type="ECO:0000313" key="3">
    <source>
        <dbReference type="Proteomes" id="UP000681967"/>
    </source>
</evidence>
<evidence type="ECO:0000313" key="2">
    <source>
        <dbReference type="EMBL" id="CAF4549114.1"/>
    </source>
</evidence>
<dbReference type="Proteomes" id="UP000681967">
    <property type="component" value="Unassembled WGS sequence"/>
</dbReference>
<sequence>FRASSNPLSVTFDQNLGSISNLTRSDKLFWTDENSQLATYAYITYNETDFNQLSITYGNPGIK</sequence>
<gene>
    <name evidence="1" type="ORF">BYL167_LOCUS35473</name>
    <name evidence="2" type="ORF">GIL414_LOCUS36761</name>
</gene>
<evidence type="ECO:0000313" key="1">
    <source>
        <dbReference type="EMBL" id="CAF4488867.1"/>
    </source>
</evidence>
<reference evidence="1" key="1">
    <citation type="submission" date="2021-02" db="EMBL/GenBank/DDBJ databases">
        <authorList>
            <person name="Nowell W R."/>
        </authorList>
    </citation>
    <scope>NUCLEOTIDE SEQUENCE</scope>
</reference>
<organism evidence="1 3">
    <name type="scientific">Rotaria magnacalcarata</name>
    <dbReference type="NCBI Taxonomy" id="392030"/>
    <lineage>
        <taxon>Eukaryota</taxon>
        <taxon>Metazoa</taxon>
        <taxon>Spiralia</taxon>
        <taxon>Gnathifera</taxon>
        <taxon>Rotifera</taxon>
        <taxon>Eurotatoria</taxon>
        <taxon>Bdelloidea</taxon>
        <taxon>Philodinida</taxon>
        <taxon>Philodinidae</taxon>
        <taxon>Rotaria</taxon>
    </lineage>
</organism>
<accession>A0A8S2XDY4</accession>
<protein>
    <submittedName>
        <fullName evidence="1">Uncharacterized protein</fullName>
    </submittedName>
</protein>
<name>A0A8S2XDY4_9BILA</name>
<comment type="caution">
    <text evidence="1">The sequence shown here is derived from an EMBL/GenBank/DDBJ whole genome shotgun (WGS) entry which is preliminary data.</text>
</comment>
<dbReference type="AlphaFoldDB" id="A0A8S2XDY4"/>